<organism evidence="4 5">
    <name type="scientific">Rohdeia mirabilis</name>
    <dbReference type="NCBI Taxonomy" id="2528008"/>
    <lineage>
        <taxon>Bacteria</taxon>
        <taxon>Pseudomonadati</taxon>
        <taxon>Planctomycetota</taxon>
        <taxon>Planctomycetia</taxon>
        <taxon>Planctomycetia incertae sedis</taxon>
        <taxon>Rohdeia</taxon>
    </lineage>
</organism>
<keyword evidence="5" id="KW-1185">Reference proteome</keyword>
<dbReference type="Gene3D" id="3.40.50.410">
    <property type="entry name" value="von Willebrand factor, type A domain"/>
    <property type="match status" value="1"/>
</dbReference>
<evidence type="ECO:0000256" key="1">
    <source>
        <dbReference type="SAM" id="MobiDB-lite"/>
    </source>
</evidence>
<dbReference type="PROSITE" id="PS50234">
    <property type="entry name" value="VWFA"/>
    <property type="match status" value="1"/>
</dbReference>
<feature type="chain" id="PRO_5021969072" evidence="2">
    <location>
        <begin position="30"/>
        <end position="771"/>
    </location>
</feature>
<dbReference type="SMART" id="SM00327">
    <property type="entry name" value="VWA"/>
    <property type="match status" value="1"/>
</dbReference>
<feature type="domain" description="VWFA" evidence="3">
    <location>
        <begin position="588"/>
        <end position="771"/>
    </location>
</feature>
<dbReference type="Pfam" id="PF13768">
    <property type="entry name" value="VWA_3"/>
    <property type="match status" value="1"/>
</dbReference>
<dbReference type="InterPro" id="IPR036465">
    <property type="entry name" value="vWFA_dom_sf"/>
</dbReference>
<evidence type="ECO:0000313" key="4">
    <source>
        <dbReference type="EMBL" id="QDU85931.1"/>
    </source>
</evidence>
<feature type="signal peptide" evidence="2">
    <location>
        <begin position="1"/>
        <end position="29"/>
    </location>
</feature>
<keyword evidence="2" id="KW-0732">Signal</keyword>
<dbReference type="RefSeq" id="WP_419185989.1">
    <property type="nucleotide sequence ID" value="NZ_CP036290.1"/>
</dbReference>
<dbReference type="InterPro" id="IPR002035">
    <property type="entry name" value="VWF_A"/>
</dbReference>
<evidence type="ECO:0000259" key="3">
    <source>
        <dbReference type="PROSITE" id="PS50234"/>
    </source>
</evidence>
<dbReference type="AlphaFoldDB" id="A0A518D370"/>
<dbReference type="Gene3D" id="1.25.10.10">
    <property type="entry name" value="Leucine-rich Repeat Variant"/>
    <property type="match status" value="2"/>
</dbReference>
<dbReference type="Pfam" id="PF13646">
    <property type="entry name" value="HEAT_2"/>
    <property type="match status" value="1"/>
</dbReference>
<dbReference type="SUPFAM" id="SSF53300">
    <property type="entry name" value="vWA-like"/>
    <property type="match status" value="1"/>
</dbReference>
<sequence length="771" mass="82674" precursor="true">MIRHLALVGLASFLVAAPSPLAHSSNSLAAPAATCVATTVDDVEELVGRIRLMGDRVSIETLTELAKIGTPDALAGFALALDGGVLKREIARARTIRALSGFMKSKDLSGRVREMLANLAANADNSLEGIAAIETLGASGGIAREWLVKVVESPAMAAVRVRALELHAEEFDIDEDERWYTELYKAFADSIADLDPNAVAAAEANPTRGKPLAGVGGLAFEKLAPKLDEAELRSSLDSRNRRVRTAAMVELADRGDRSMLDRARGTFLNPAYGPSERAECAIAWGSAKGWEEVLEEVQRSLANPAPQGGRGPTTGSEGHQFTSFLADLLSKRGSESFADAAVKHGPGLVVPAARAFCARAIGRTPSSSAEKFLREMIEDEDLMVRVEALRTLALRGTEGARKLLDRALKKAATETEEALLVELTSELYGGDPEWVEDLVGWSKEEPSQKKNAALVSLARIGGAYEDLFSAALGPEVPWGTQRAAVEALLLSRSHESTAALVASLERLDGRIAKLVMDALEELTGERFRNPGVWPRWWKDNASGFVPLSEKEYTDLLAKREQAAEEAAESGENNTVAGSFFGVELDSERLTFVIDASGSMAEPMAPRTGGPRGPTTGGDGEKDRKPRGGTRLEVAQNELNYFLKELPESALVNVVRFSNGAKAWSDRLKSVGKKKTLTAIQAFVERLSPDGGTNVYEALQVAFEDPDVDTIMLLSDGAPSVGEVLDTGTIADHVALWNAHRGVTIHVVCIGGDQPELRRMAETSGGSYTLIR</sequence>
<dbReference type="InterPro" id="IPR016024">
    <property type="entry name" value="ARM-type_fold"/>
</dbReference>
<dbReference type="PANTHER" id="PTHR45737">
    <property type="entry name" value="VON WILLEBRAND FACTOR A DOMAIN-CONTAINING PROTEIN 5A"/>
    <property type="match status" value="1"/>
</dbReference>
<reference evidence="4 5" key="1">
    <citation type="submission" date="2019-02" db="EMBL/GenBank/DDBJ databases">
        <title>Deep-cultivation of Planctomycetes and their phenomic and genomic characterization uncovers novel biology.</title>
        <authorList>
            <person name="Wiegand S."/>
            <person name="Jogler M."/>
            <person name="Boedeker C."/>
            <person name="Pinto D."/>
            <person name="Vollmers J."/>
            <person name="Rivas-Marin E."/>
            <person name="Kohn T."/>
            <person name="Peeters S.H."/>
            <person name="Heuer A."/>
            <person name="Rast P."/>
            <person name="Oberbeckmann S."/>
            <person name="Bunk B."/>
            <person name="Jeske O."/>
            <person name="Meyerdierks A."/>
            <person name="Storesund J.E."/>
            <person name="Kallscheuer N."/>
            <person name="Luecker S."/>
            <person name="Lage O.M."/>
            <person name="Pohl T."/>
            <person name="Merkel B.J."/>
            <person name="Hornburger P."/>
            <person name="Mueller R.-W."/>
            <person name="Bruemmer F."/>
            <person name="Labrenz M."/>
            <person name="Spormann A.M."/>
            <person name="Op den Camp H."/>
            <person name="Overmann J."/>
            <person name="Amann R."/>
            <person name="Jetten M.S.M."/>
            <person name="Mascher T."/>
            <person name="Medema M.H."/>
            <person name="Devos D.P."/>
            <person name="Kaster A.-K."/>
            <person name="Ovreas L."/>
            <person name="Rohde M."/>
            <person name="Galperin M.Y."/>
            <person name="Jogler C."/>
        </authorList>
    </citation>
    <scope>NUCLEOTIDE SEQUENCE [LARGE SCALE GENOMIC DNA]</scope>
    <source>
        <strain evidence="4 5">Pla163</strain>
    </source>
</reference>
<dbReference type="InterPro" id="IPR011989">
    <property type="entry name" value="ARM-like"/>
</dbReference>
<dbReference type="PANTHER" id="PTHR45737:SF6">
    <property type="entry name" value="VON WILLEBRAND FACTOR A DOMAIN-CONTAINING PROTEIN 5A"/>
    <property type="match status" value="1"/>
</dbReference>
<evidence type="ECO:0000256" key="2">
    <source>
        <dbReference type="SAM" id="SignalP"/>
    </source>
</evidence>
<protein>
    <submittedName>
        <fullName evidence="4">von Willebrand factor type A domain protein</fullName>
    </submittedName>
</protein>
<dbReference type="EMBL" id="CP036290">
    <property type="protein sequence ID" value="QDU85931.1"/>
    <property type="molecule type" value="Genomic_DNA"/>
</dbReference>
<evidence type="ECO:0000313" key="5">
    <source>
        <dbReference type="Proteomes" id="UP000319342"/>
    </source>
</evidence>
<gene>
    <name evidence="4" type="ORF">Pla163_30780</name>
</gene>
<feature type="region of interest" description="Disordered" evidence="1">
    <location>
        <begin position="599"/>
        <end position="628"/>
    </location>
</feature>
<dbReference type="Proteomes" id="UP000319342">
    <property type="component" value="Chromosome"/>
</dbReference>
<dbReference type="SUPFAM" id="SSF48371">
    <property type="entry name" value="ARM repeat"/>
    <property type="match status" value="1"/>
</dbReference>
<proteinExistence type="predicted"/>
<accession>A0A518D370</accession>
<name>A0A518D370_9BACT</name>